<dbReference type="AlphaFoldDB" id="A0AAN1APB2"/>
<organism evidence="1 2">
    <name type="scientific">Escherichia coli O157:H7</name>
    <dbReference type="NCBI Taxonomy" id="83334"/>
    <lineage>
        <taxon>Bacteria</taxon>
        <taxon>Pseudomonadati</taxon>
        <taxon>Pseudomonadota</taxon>
        <taxon>Gammaproteobacteria</taxon>
        <taxon>Enterobacterales</taxon>
        <taxon>Enterobacteriaceae</taxon>
        <taxon>Escherichia</taxon>
    </lineage>
</organism>
<accession>A0AAN1APB2</accession>
<gene>
    <name evidence="1" type="ORF">AU473_26815</name>
</gene>
<proteinExistence type="predicted"/>
<reference evidence="1 2" key="1">
    <citation type="submission" date="2016-10" db="EMBL/GenBank/DDBJ databases">
        <title>E. coli O157:H7 PA20.</title>
        <authorList>
            <person name="Uhlich G.A."/>
            <person name="Chen C.-Y."/>
            <person name="Paoli G."/>
        </authorList>
    </citation>
    <scope>NUCLEOTIDE SEQUENCE [LARGE SCALE GENOMIC DNA]</scope>
    <source>
        <strain evidence="1 2">PA20</strain>
    </source>
</reference>
<evidence type="ECO:0000313" key="2">
    <source>
        <dbReference type="Proteomes" id="UP000177471"/>
    </source>
</evidence>
<name>A0AAN1APB2_ECO57</name>
<protein>
    <submittedName>
        <fullName evidence="1">Uncharacterized protein</fullName>
    </submittedName>
</protein>
<sequence length="34" mass="4276">MRRWRVLSGLREFCNILNLHAFVGRIRRSRRIRH</sequence>
<dbReference type="EMBL" id="CP017669">
    <property type="protein sequence ID" value="APA44276.1"/>
    <property type="molecule type" value="Genomic_DNA"/>
</dbReference>
<dbReference type="AntiFam" id="ANF00064">
    <property type="entry name" value="Unclear, Possibly translation of poorly localized IS Element IS621"/>
</dbReference>
<dbReference type="Proteomes" id="UP000177471">
    <property type="component" value="Chromosome"/>
</dbReference>
<evidence type="ECO:0000313" key="1">
    <source>
        <dbReference type="EMBL" id="APA44276.1"/>
    </source>
</evidence>